<dbReference type="PROSITE" id="PS00022">
    <property type="entry name" value="EGF_1"/>
    <property type="match status" value="1"/>
</dbReference>
<dbReference type="SMART" id="SM00181">
    <property type="entry name" value="EGF"/>
    <property type="match status" value="1"/>
</dbReference>
<evidence type="ECO:0000259" key="7">
    <source>
        <dbReference type="PROSITE" id="PS50923"/>
    </source>
</evidence>
<evidence type="ECO:0000313" key="8">
    <source>
        <dbReference type="EMBL" id="WAR12728.1"/>
    </source>
</evidence>
<evidence type="ECO:0000259" key="6">
    <source>
        <dbReference type="PROSITE" id="PS50026"/>
    </source>
</evidence>
<evidence type="ECO:0000256" key="5">
    <source>
        <dbReference type="PROSITE-ProRule" id="PRU00302"/>
    </source>
</evidence>
<reference evidence="8" key="1">
    <citation type="submission" date="2022-11" db="EMBL/GenBank/DDBJ databases">
        <title>Centuries of genome instability and evolution in soft-shell clam transmissible cancer (bioRxiv).</title>
        <authorList>
            <person name="Hart S.F.M."/>
            <person name="Yonemitsu M.A."/>
            <person name="Giersch R.M."/>
            <person name="Beal B.F."/>
            <person name="Arriagada G."/>
            <person name="Davis B.W."/>
            <person name="Ostrander E.A."/>
            <person name="Goff S.P."/>
            <person name="Metzger M.J."/>
        </authorList>
    </citation>
    <scope>NUCLEOTIDE SEQUENCE</scope>
    <source>
        <strain evidence="8">MELC-2E11</strain>
        <tissue evidence="8">Siphon/mantle</tissue>
    </source>
</reference>
<accession>A0ABY7EW25</accession>
<dbReference type="PANTHER" id="PTHR45656">
    <property type="entry name" value="PROTEIN CBR-CLEC-78"/>
    <property type="match status" value="1"/>
</dbReference>
<dbReference type="SMART" id="SM00032">
    <property type="entry name" value="CCP"/>
    <property type="match status" value="2"/>
</dbReference>
<dbReference type="SMART" id="SM00179">
    <property type="entry name" value="EGF_CA"/>
    <property type="match status" value="1"/>
</dbReference>
<comment type="caution">
    <text evidence="4">Lacks conserved residue(s) required for the propagation of feature annotation.</text>
</comment>
<dbReference type="InterPro" id="IPR035976">
    <property type="entry name" value="Sushi/SCR/CCP_sf"/>
</dbReference>
<keyword evidence="2" id="KW-0677">Repeat</keyword>
<dbReference type="InterPro" id="IPR051277">
    <property type="entry name" value="SEZ6_CSMD_C4BPB_Regulators"/>
</dbReference>
<evidence type="ECO:0000256" key="3">
    <source>
        <dbReference type="ARBA" id="ARBA00023157"/>
    </source>
</evidence>
<evidence type="ECO:0000256" key="1">
    <source>
        <dbReference type="ARBA" id="ARBA00022729"/>
    </source>
</evidence>
<name>A0ABY7EW25_MYAAR</name>
<feature type="disulfide bond" evidence="5">
    <location>
        <begin position="50"/>
        <end position="77"/>
    </location>
</feature>
<feature type="domain" description="Sushi" evidence="7">
    <location>
        <begin position="112"/>
        <end position="175"/>
    </location>
</feature>
<dbReference type="EMBL" id="CP111019">
    <property type="protein sequence ID" value="WAR12728.1"/>
    <property type="molecule type" value="Genomic_DNA"/>
</dbReference>
<dbReference type="InterPro" id="IPR000436">
    <property type="entry name" value="Sushi_SCR_CCP_dom"/>
</dbReference>
<dbReference type="InterPro" id="IPR001881">
    <property type="entry name" value="EGF-like_Ca-bd_dom"/>
</dbReference>
<organism evidence="8 9">
    <name type="scientific">Mya arenaria</name>
    <name type="common">Soft-shell clam</name>
    <dbReference type="NCBI Taxonomy" id="6604"/>
    <lineage>
        <taxon>Eukaryota</taxon>
        <taxon>Metazoa</taxon>
        <taxon>Spiralia</taxon>
        <taxon>Lophotrochozoa</taxon>
        <taxon>Mollusca</taxon>
        <taxon>Bivalvia</taxon>
        <taxon>Autobranchia</taxon>
        <taxon>Heteroconchia</taxon>
        <taxon>Euheterodonta</taxon>
        <taxon>Imparidentia</taxon>
        <taxon>Neoheterodontei</taxon>
        <taxon>Myida</taxon>
        <taxon>Myoidea</taxon>
        <taxon>Myidae</taxon>
        <taxon>Mya</taxon>
    </lineage>
</organism>
<keyword evidence="1" id="KW-0732">Signal</keyword>
<dbReference type="PROSITE" id="PS00010">
    <property type="entry name" value="ASX_HYDROXYL"/>
    <property type="match status" value="1"/>
</dbReference>
<feature type="domain" description="Sushi" evidence="7">
    <location>
        <begin position="16"/>
        <end position="79"/>
    </location>
</feature>
<dbReference type="PROSITE" id="PS50026">
    <property type="entry name" value="EGF_3"/>
    <property type="match status" value="1"/>
</dbReference>
<dbReference type="SUPFAM" id="SSF57535">
    <property type="entry name" value="Complement control module/SCR domain"/>
    <property type="match status" value="2"/>
</dbReference>
<proteinExistence type="predicted"/>
<feature type="domain" description="EGF-like" evidence="6">
    <location>
        <begin position="79"/>
        <end position="115"/>
    </location>
</feature>
<dbReference type="CDD" id="cd00033">
    <property type="entry name" value="CCP"/>
    <property type="match status" value="2"/>
</dbReference>
<dbReference type="Pfam" id="PF00008">
    <property type="entry name" value="EGF"/>
    <property type="match status" value="1"/>
</dbReference>
<feature type="disulfide bond" evidence="4">
    <location>
        <begin position="105"/>
        <end position="114"/>
    </location>
</feature>
<sequence>MANEYSCTCNSQWSDSNCYTPAPCSTPGEVSQGTRSFSDTNHASNVTYSCNAGYEITSGDATLTCNHGSWTGSLPTCEDIDECANNPCQNSGKCSNLVNAYRCTCNSQWTGTNCDTPAPCSTPSEISQGSGTYSDTLHGSTVTFACISGYEIKSGDASRTCSYGSWNGSQPTCGGNLQMSSIRISPRMIILLFLTKAIQNDANSATKYKRMRYKPLCKPGCMFKQPRILQLHMHISMGREEL</sequence>
<dbReference type="Gene3D" id="2.10.70.10">
    <property type="entry name" value="Complement Module, domain 1"/>
    <property type="match status" value="2"/>
</dbReference>
<gene>
    <name evidence="8" type="ORF">MAR_026908</name>
</gene>
<dbReference type="SUPFAM" id="SSF57196">
    <property type="entry name" value="EGF/Laminin"/>
    <property type="match status" value="1"/>
</dbReference>
<protein>
    <submittedName>
        <fullName evidence="8">SVEP1-like protein</fullName>
    </submittedName>
</protein>
<dbReference type="InterPro" id="IPR018097">
    <property type="entry name" value="EGF_Ca-bd_CS"/>
</dbReference>
<dbReference type="Pfam" id="PF00084">
    <property type="entry name" value="Sushi"/>
    <property type="match status" value="2"/>
</dbReference>
<evidence type="ECO:0000256" key="4">
    <source>
        <dbReference type="PROSITE-ProRule" id="PRU00076"/>
    </source>
</evidence>
<keyword evidence="5" id="KW-0768">Sushi</keyword>
<dbReference type="PANTHER" id="PTHR45656:SF4">
    <property type="entry name" value="PROTEIN CBR-CLEC-78"/>
    <property type="match status" value="1"/>
</dbReference>
<keyword evidence="3 4" id="KW-1015">Disulfide bond</keyword>
<keyword evidence="4" id="KW-0245">EGF-like domain</keyword>
<dbReference type="InterPro" id="IPR000152">
    <property type="entry name" value="EGF-type_Asp/Asn_hydroxyl_site"/>
</dbReference>
<evidence type="ECO:0000313" key="9">
    <source>
        <dbReference type="Proteomes" id="UP001164746"/>
    </source>
</evidence>
<dbReference type="PROSITE" id="PS50923">
    <property type="entry name" value="SUSHI"/>
    <property type="match status" value="2"/>
</dbReference>
<dbReference type="CDD" id="cd00054">
    <property type="entry name" value="EGF_CA"/>
    <property type="match status" value="1"/>
</dbReference>
<keyword evidence="9" id="KW-1185">Reference proteome</keyword>
<feature type="disulfide bond" evidence="5">
    <location>
        <begin position="146"/>
        <end position="173"/>
    </location>
</feature>
<dbReference type="Gene3D" id="2.10.25.10">
    <property type="entry name" value="Laminin"/>
    <property type="match status" value="1"/>
</dbReference>
<dbReference type="PROSITE" id="PS01187">
    <property type="entry name" value="EGF_CA"/>
    <property type="match status" value="1"/>
</dbReference>
<evidence type="ECO:0000256" key="2">
    <source>
        <dbReference type="ARBA" id="ARBA00022737"/>
    </source>
</evidence>
<dbReference type="InterPro" id="IPR000742">
    <property type="entry name" value="EGF"/>
</dbReference>
<dbReference type="Proteomes" id="UP001164746">
    <property type="component" value="Chromosome 8"/>
</dbReference>